<feature type="domain" description="YjeF C-terminal" evidence="20">
    <location>
        <begin position="234"/>
        <end position="503"/>
    </location>
</feature>
<evidence type="ECO:0000256" key="10">
    <source>
        <dbReference type="ARBA" id="ARBA00023027"/>
    </source>
</evidence>
<dbReference type="Gene3D" id="3.40.50.10260">
    <property type="entry name" value="YjeF N-terminal domain"/>
    <property type="match status" value="1"/>
</dbReference>
<comment type="similarity">
    <text evidence="3 19">In the N-terminal section; belongs to the NnrE/AIBP family.</text>
</comment>
<dbReference type="PIRSF" id="PIRSF017184">
    <property type="entry name" value="Nnr"/>
    <property type="match status" value="1"/>
</dbReference>
<comment type="function">
    <text evidence="17">Catalyzes the dehydration of the S-form of NAD(P)HX at the expense of ADP, which is converted to AMP. Together with NAD(P)HX epimerase, which catalyzes the epimerization of the S- and R-forms, the enzyme allows the repair of both epimers of NAD(P)HX, a damaged form of NAD(P)H that is a result of enzymatic or heat-dependent hydration.</text>
</comment>
<evidence type="ECO:0000256" key="16">
    <source>
        <dbReference type="ARBA" id="ARBA00049209"/>
    </source>
</evidence>
<dbReference type="AlphaFoldDB" id="A0A109UL48"/>
<evidence type="ECO:0000313" key="23">
    <source>
        <dbReference type="Proteomes" id="UP000063387"/>
    </source>
</evidence>
<comment type="catalytic activity">
    <reaction evidence="2 18 19">
        <text>(6R)-NADPHX = (6S)-NADPHX</text>
        <dbReference type="Rhea" id="RHEA:32227"/>
        <dbReference type="ChEBI" id="CHEBI:64076"/>
        <dbReference type="ChEBI" id="CHEBI:64077"/>
        <dbReference type="EC" id="5.1.99.6"/>
    </reaction>
</comment>
<evidence type="ECO:0000256" key="5">
    <source>
        <dbReference type="ARBA" id="ARBA00022723"/>
    </source>
</evidence>
<feature type="binding site" evidence="18">
    <location>
        <position position="170"/>
    </location>
    <ligand>
        <name>K(+)</name>
        <dbReference type="ChEBI" id="CHEBI:29103"/>
    </ligand>
</feature>
<keyword evidence="8 17" id="KW-0521">NADP</keyword>
<dbReference type="InterPro" id="IPR004443">
    <property type="entry name" value="YjeF_N_dom"/>
</dbReference>
<feature type="binding site" evidence="17">
    <location>
        <position position="443"/>
    </location>
    <ligand>
        <name>AMP</name>
        <dbReference type="ChEBI" id="CHEBI:456215"/>
    </ligand>
</feature>
<comment type="catalytic activity">
    <reaction evidence="16 17 19">
        <text>(6S)-NADPHX + ADP = AMP + phosphate + NADPH + H(+)</text>
        <dbReference type="Rhea" id="RHEA:32235"/>
        <dbReference type="ChEBI" id="CHEBI:15378"/>
        <dbReference type="ChEBI" id="CHEBI:43474"/>
        <dbReference type="ChEBI" id="CHEBI:57783"/>
        <dbReference type="ChEBI" id="CHEBI:64076"/>
        <dbReference type="ChEBI" id="CHEBI:456215"/>
        <dbReference type="ChEBI" id="CHEBI:456216"/>
        <dbReference type="EC" id="4.2.1.136"/>
    </reaction>
</comment>
<dbReference type="PATRIC" id="fig|507626.3.peg.828"/>
<feature type="binding site" evidence="18">
    <location>
        <position position="167"/>
    </location>
    <ligand>
        <name>(6S)-NADPHX</name>
        <dbReference type="ChEBI" id="CHEBI:64076"/>
    </ligand>
</feature>
<comment type="caution">
    <text evidence="18">Lacks conserved residue(s) required for the propagation of feature annotation.</text>
</comment>
<dbReference type="Pfam" id="PF03853">
    <property type="entry name" value="YjeF_N"/>
    <property type="match status" value="1"/>
</dbReference>
<keyword evidence="7 17" id="KW-0067">ATP-binding</keyword>
<comment type="catalytic activity">
    <reaction evidence="1 18 19">
        <text>(6R)-NADHX = (6S)-NADHX</text>
        <dbReference type="Rhea" id="RHEA:32215"/>
        <dbReference type="ChEBI" id="CHEBI:64074"/>
        <dbReference type="ChEBI" id="CHEBI:64075"/>
        <dbReference type="EC" id="5.1.99.6"/>
    </reaction>
</comment>
<comment type="cofactor">
    <cofactor evidence="17">
        <name>Mg(2+)</name>
        <dbReference type="ChEBI" id="CHEBI:18420"/>
    </cofactor>
</comment>
<feature type="binding site" evidence="17">
    <location>
        <begin position="415"/>
        <end position="419"/>
    </location>
    <ligand>
        <name>AMP</name>
        <dbReference type="ChEBI" id="CHEBI:456215"/>
    </ligand>
</feature>
<evidence type="ECO:0000256" key="1">
    <source>
        <dbReference type="ARBA" id="ARBA00000013"/>
    </source>
</evidence>
<evidence type="ECO:0000256" key="3">
    <source>
        <dbReference type="ARBA" id="ARBA00006001"/>
    </source>
</evidence>
<reference evidence="22 23" key="1">
    <citation type="journal article" date="2016" name="Genome Announc.">
        <title>Draft Genome Sequence of 'Halomonas chromatireducens' Strain AGD 8-3, a Haloalkaliphilic Chromate- and Selenite-Reducing Gammaproteobacterium.</title>
        <authorList>
            <person name="Sharko F.S."/>
            <person name="Shapovalova A.A."/>
            <person name="Tsygankova S.V."/>
            <person name="Komova A.V."/>
            <person name="Boulygina E.S."/>
            <person name="Teslyuk A.B."/>
            <person name="Gotovtsev P.M."/>
            <person name="Namsaraev Z.B."/>
            <person name="Khijniak T.V."/>
            <person name="Nedoluzhko A.V."/>
            <person name="Vasilov R.G."/>
        </authorList>
    </citation>
    <scope>NUCLEOTIDE SEQUENCE [LARGE SCALE GENOMIC DNA]</scope>
    <source>
        <strain evidence="22 23">AGD 8-3</strain>
    </source>
</reference>
<keyword evidence="9 18" id="KW-0630">Potassium</keyword>
<dbReference type="GO" id="GO:0046496">
    <property type="term" value="P:nicotinamide nucleotide metabolic process"/>
    <property type="evidence" value="ECO:0007669"/>
    <property type="project" value="UniProtKB-UniRule"/>
</dbReference>
<name>A0A109UL48_9GAMM</name>
<keyword evidence="5 18" id="KW-0479">Metal-binding</keyword>
<evidence type="ECO:0000256" key="19">
    <source>
        <dbReference type="PIRNR" id="PIRNR017184"/>
    </source>
</evidence>
<evidence type="ECO:0000256" key="18">
    <source>
        <dbReference type="HAMAP-Rule" id="MF_01966"/>
    </source>
</evidence>
<keyword evidence="6 17" id="KW-0547">Nucleotide-binding</keyword>
<dbReference type="GO" id="GO:0052856">
    <property type="term" value="F:NAD(P)HX epimerase activity"/>
    <property type="evidence" value="ECO:0007669"/>
    <property type="project" value="UniProtKB-UniRule"/>
</dbReference>
<comment type="catalytic activity">
    <reaction evidence="15 17 19">
        <text>(6S)-NADHX + ADP = AMP + phosphate + NADH + H(+)</text>
        <dbReference type="Rhea" id="RHEA:32223"/>
        <dbReference type="ChEBI" id="CHEBI:15378"/>
        <dbReference type="ChEBI" id="CHEBI:43474"/>
        <dbReference type="ChEBI" id="CHEBI:57945"/>
        <dbReference type="ChEBI" id="CHEBI:64074"/>
        <dbReference type="ChEBI" id="CHEBI:456215"/>
        <dbReference type="ChEBI" id="CHEBI:456216"/>
        <dbReference type="EC" id="4.2.1.136"/>
    </reaction>
</comment>
<protein>
    <recommendedName>
        <fullName evidence="19">Bifunctional NAD(P)H-hydrate repair enzyme</fullName>
    </recommendedName>
    <alternativeName>
        <fullName evidence="19">Nicotinamide nucleotide repair protein</fullName>
    </alternativeName>
    <domain>
        <recommendedName>
            <fullName evidence="19">ADP-dependent (S)-NAD(P)H-hydrate dehydratase</fullName>
            <ecNumber evidence="19">4.2.1.136</ecNumber>
        </recommendedName>
        <alternativeName>
            <fullName evidence="19">ADP-dependent NAD(P)HX dehydratase</fullName>
        </alternativeName>
    </domain>
    <domain>
        <recommendedName>
            <fullName evidence="19">NAD(P)H-hydrate epimerase</fullName>
            <ecNumber evidence="19">5.1.99.6</ecNumber>
        </recommendedName>
    </domain>
</protein>
<dbReference type="SUPFAM" id="SSF53613">
    <property type="entry name" value="Ribokinase-like"/>
    <property type="match status" value="1"/>
</dbReference>
<dbReference type="InterPro" id="IPR030677">
    <property type="entry name" value="Nnr"/>
</dbReference>
<comment type="function">
    <text evidence="18">Catalyzes the epimerization of the S- and R-forms of NAD(P)HX, a damaged form of NAD(P)H that is a result of enzymatic or heat-dependent hydration. This is a prerequisite for the S-specific NAD(P)H-hydrate dehydratase to allow the repair of both epimers of NAD(P)HX.</text>
</comment>
<evidence type="ECO:0000256" key="11">
    <source>
        <dbReference type="ARBA" id="ARBA00023235"/>
    </source>
</evidence>
<dbReference type="NCBIfam" id="TIGR00196">
    <property type="entry name" value="yjeF_cterm"/>
    <property type="match status" value="1"/>
</dbReference>
<evidence type="ECO:0000256" key="12">
    <source>
        <dbReference type="ARBA" id="ARBA00023239"/>
    </source>
</evidence>
<comment type="similarity">
    <text evidence="18">Belongs to the NnrE/AIBP family.</text>
</comment>
<feature type="binding site" evidence="18">
    <location>
        <begin position="138"/>
        <end position="144"/>
    </location>
    <ligand>
        <name>(6S)-NADPHX</name>
        <dbReference type="ChEBI" id="CHEBI:64076"/>
    </ligand>
</feature>
<dbReference type="PROSITE" id="PS51385">
    <property type="entry name" value="YJEF_N"/>
    <property type="match status" value="1"/>
</dbReference>
<dbReference type="GO" id="GO:0005524">
    <property type="term" value="F:ATP binding"/>
    <property type="evidence" value="ECO:0007669"/>
    <property type="project" value="UniProtKB-UniRule"/>
</dbReference>
<accession>A0A109UL48</accession>
<evidence type="ECO:0000256" key="4">
    <source>
        <dbReference type="ARBA" id="ARBA00009524"/>
    </source>
</evidence>
<dbReference type="GO" id="GO:0046872">
    <property type="term" value="F:metal ion binding"/>
    <property type="evidence" value="ECO:0007669"/>
    <property type="project" value="UniProtKB-UniRule"/>
</dbReference>
<dbReference type="SUPFAM" id="SSF64153">
    <property type="entry name" value="YjeF N-terminal domain-like"/>
    <property type="match status" value="1"/>
</dbReference>
<evidence type="ECO:0000256" key="2">
    <source>
        <dbReference type="ARBA" id="ARBA00000909"/>
    </source>
</evidence>
<evidence type="ECO:0000256" key="7">
    <source>
        <dbReference type="ARBA" id="ARBA00022840"/>
    </source>
</evidence>
<comment type="subunit">
    <text evidence="17">Homotetramer.</text>
</comment>
<feature type="binding site" evidence="18">
    <location>
        <position position="134"/>
    </location>
    <ligand>
        <name>K(+)</name>
        <dbReference type="ChEBI" id="CHEBI:29103"/>
    </ligand>
</feature>
<dbReference type="InterPro" id="IPR029056">
    <property type="entry name" value="Ribokinase-like"/>
</dbReference>
<evidence type="ECO:0000256" key="8">
    <source>
        <dbReference type="ARBA" id="ARBA00022857"/>
    </source>
</evidence>
<keyword evidence="10 17" id="KW-0520">NAD</keyword>
<evidence type="ECO:0000256" key="13">
    <source>
        <dbReference type="ARBA" id="ARBA00023268"/>
    </source>
</evidence>
<proteinExistence type="inferred from homology"/>
<dbReference type="EC" id="4.2.1.136" evidence="19"/>
<dbReference type="InterPro" id="IPR036652">
    <property type="entry name" value="YjeF_N_dom_sf"/>
</dbReference>
<evidence type="ECO:0000256" key="6">
    <source>
        <dbReference type="ARBA" id="ARBA00022741"/>
    </source>
</evidence>
<dbReference type="GO" id="GO:0110051">
    <property type="term" value="P:metabolite repair"/>
    <property type="evidence" value="ECO:0007669"/>
    <property type="project" value="TreeGrafter"/>
</dbReference>
<dbReference type="NCBIfam" id="TIGR00197">
    <property type="entry name" value="yjeF_nterm"/>
    <property type="match status" value="1"/>
</dbReference>
<evidence type="ECO:0000256" key="17">
    <source>
        <dbReference type="HAMAP-Rule" id="MF_01965"/>
    </source>
</evidence>
<dbReference type="PANTHER" id="PTHR12592">
    <property type="entry name" value="ATP-DEPENDENT (S)-NAD(P)H-HYDRATE DEHYDRATASE FAMILY MEMBER"/>
    <property type="match status" value="1"/>
</dbReference>
<dbReference type="HAMAP" id="MF_01965">
    <property type="entry name" value="NADHX_dehydratase"/>
    <property type="match status" value="1"/>
</dbReference>
<dbReference type="EMBL" id="CP014226">
    <property type="protein sequence ID" value="AMC99916.1"/>
    <property type="molecule type" value="Genomic_DNA"/>
</dbReference>
<dbReference type="InterPro" id="IPR017953">
    <property type="entry name" value="Carbohydrate_kinase_pred_CS"/>
</dbReference>
<comment type="cofactor">
    <cofactor evidence="18 19">
        <name>K(+)</name>
        <dbReference type="ChEBI" id="CHEBI:29103"/>
    </cofactor>
    <text evidence="18 19">Binds 1 potassium ion per subunit.</text>
</comment>
<dbReference type="Gene3D" id="3.40.1190.20">
    <property type="match status" value="1"/>
</dbReference>
<feature type="domain" description="YjeF N-terminal" evidence="21">
    <location>
        <begin position="23"/>
        <end position="224"/>
    </location>
</feature>
<comment type="similarity">
    <text evidence="4 19">In the C-terminal section; belongs to the NnrD/CARKD family.</text>
</comment>
<dbReference type="PROSITE" id="PS01050">
    <property type="entry name" value="YJEF_C_2"/>
    <property type="match status" value="1"/>
</dbReference>
<dbReference type="KEGG" id="hco:LOKO_00835"/>
<keyword evidence="23" id="KW-1185">Reference proteome</keyword>
<dbReference type="HAMAP" id="MF_01966">
    <property type="entry name" value="NADHX_epimerase"/>
    <property type="match status" value="1"/>
</dbReference>
<reference evidence="22 23" key="2">
    <citation type="submission" date="2016-02" db="EMBL/GenBank/DDBJ databases">
        <authorList>
            <person name="Wen L."/>
            <person name="He K."/>
            <person name="Yang H."/>
        </authorList>
    </citation>
    <scope>NUCLEOTIDE SEQUENCE [LARGE SCALE GENOMIC DNA]</scope>
    <source>
        <strain evidence="22 23">AGD 8-3</strain>
    </source>
</reference>
<dbReference type="PANTHER" id="PTHR12592:SF0">
    <property type="entry name" value="ATP-DEPENDENT (S)-NAD(P)H-HYDRATE DEHYDRATASE"/>
    <property type="match status" value="1"/>
</dbReference>
<feature type="binding site" evidence="17">
    <location>
        <position position="444"/>
    </location>
    <ligand>
        <name>(6S)-NADPHX</name>
        <dbReference type="ChEBI" id="CHEBI:64076"/>
    </ligand>
</feature>
<dbReference type="GO" id="GO:0052855">
    <property type="term" value="F:ADP-dependent NAD(P)H-hydrate dehydratase activity"/>
    <property type="evidence" value="ECO:0007669"/>
    <property type="project" value="UniProtKB-UniRule"/>
</dbReference>
<dbReference type="STRING" id="507626.LOKO_00835"/>
<feature type="binding site" evidence="18">
    <location>
        <position position="71"/>
    </location>
    <ligand>
        <name>K(+)</name>
        <dbReference type="ChEBI" id="CHEBI:29103"/>
    </ligand>
</feature>
<feature type="binding site" evidence="17">
    <location>
        <position position="269"/>
    </location>
    <ligand>
        <name>(6S)-NADPHX</name>
        <dbReference type="ChEBI" id="CHEBI:64076"/>
    </ligand>
</feature>
<evidence type="ECO:0000256" key="14">
    <source>
        <dbReference type="ARBA" id="ARBA00025153"/>
    </source>
</evidence>
<keyword evidence="13" id="KW-0511">Multifunctional enzyme</keyword>
<sequence>MSASHSDMTRSATLRPLYRAAQVQELDRRTIAAGIEGFALMQRAATAAWQSLKSRWPGVRRITVLCGGGNNGGDGHVLAALAGVAGLDVQRIVLKAPESLKGDAARAAEMATAAGVGIVPWQPGLDFTGEVVVDALLGTGLGGEVRGDFLDAIEAINACGLPVLAIDIPSGLAADTGAVLGVSVRATRTVTFIGDKIGLHTGRAPDLAGEVHFRALGVDAGAHRDLGPAAWLLNGDLLPALLPPRARDAHKGAMGHVLVVGGAPGFGGAALLASEAAARLGAGKISLVTAPEHVTASLTYCPEVMVHGLRGAADLGELPARADIVVVGPGLGQGAWGQGMLQSSLMSGLPLVVDADGLNLLAGRWAEERRDDWILTPHPGEAARLLGISADEVEADRPAAAAELQRRRGGVIILKGAGTLVAGPMGVAVCPYGNPGMASGGMGDVLSGILGALLAQGVPLESAARLGVVVHAMAADLAAREGGERGLLAADLASYARRLINPEANFGIYPQAGSDDARATR</sequence>
<evidence type="ECO:0000259" key="21">
    <source>
        <dbReference type="PROSITE" id="PS51385"/>
    </source>
</evidence>
<evidence type="ECO:0000313" key="22">
    <source>
        <dbReference type="EMBL" id="AMC99916.1"/>
    </source>
</evidence>
<dbReference type="InterPro" id="IPR000631">
    <property type="entry name" value="CARKD"/>
</dbReference>
<feature type="binding site" evidence="17">
    <location>
        <position position="330"/>
    </location>
    <ligand>
        <name>(6S)-NADPHX</name>
        <dbReference type="ChEBI" id="CHEBI:64076"/>
    </ligand>
</feature>
<gene>
    <name evidence="22" type="primary">nnr</name>
    <name evidence="17" type="synonym">nnrD</name>
    <name evidence="18" type="synonym">nnrE</name>
    <name evidence="22" type="ORF">LOKO_00835</name>
</gene>
<organism evidence="22 23">
    <name type="scientific">Halomonas chromatireducens</name>
    <dbReference type="NCBI Taxonomy" id="507626"/>
    <lineage>
        <taxon>Bacteria</taxon>
        <taxon>Pseudomonadati</taxon>
        <taxon>Pseudomonadota</taxon>
        <taxon>Gammaproteobacteria</taxon>
        <taxon>Oceanospirillales</taxon>
        <taxon>Halomonadaceae</taxon>
        <taxon>Halomonas</taxon>
    </lineage>
</organism>
<comment type="similarity">
    <text evidence="17">Belongs to the NnrD/CARKD family.</text>
</comment>
<dbReference type="Proteomes" id="UP000063387">
    <property type="component" value="Chromosome"/>
</dbReference>
<dbReference type="EC" id="5.1.99.6" evidence="19"/>
<evidence type="ECO:0000259" key="20">
    <source>
        <dbReference type="PROSITE" id="PS51383"/>
    </source>
</evidence>
<evidence type="ECO:0000256" key="15">
    <source>
        <dbReference type="ARBA" id="ARBA00048238"/>
    </source>
</evidence>
<feature type="binding site" evidence="18">
    <location>
        <begin position="70"/>
        <end position="74"/>
    </location>
    <ligand>
        <name>(6S)-NADPHX</name>
        <dbReference type="ChEBI" id="CHEBI:64076"/>
    </ligand>
</feature>
<comment type="function">
    <text evidence="14 19">Bifunctional enzyme that catalyzes the epimerization of the S- and R-forms of NAD(P)HX and the dehydration of the S-form of NAD(P)HX at the expense of ADP, which is converted to AMP. This allows the repair of both epimers of NAD(P)HX, a damaged form of NAD(P)H that is a result of enzymatic or heat-dependent hydration.</text>
</comment>
<feature type="binding site" evidence="17">
    <location>
        <position position="378"/>
    </location>
    <ligand>
        <name>(6S)-NADPHX</name>
        <dbReference type="ChEBI" id="CHEBI:64076"/>
    </ligand>
</feature>
<dbReference type="Pfam" id="PF01256">
    <property type="entry name" value="Carb_kinase"/>
    <property type="match status" value="1"/>
</dbReference>
<evidence type="ECO:0000256" key="9">
    <source>
        <dbReference type="ARBA" id="ARBA00022958"/>
    </source>
</evidence>
<dbReference type="CDD" id="cd01171">
    <property type="entry name" value="YXKO-related"/>
    <property type="match status" value="1"/>
</dbReference>
<keyword evidence="11 18" id="KW-0413">Isomerase</keyword>
<dbReference type="RefSeq" id="WP_235588935.1">
    <property type="nucleotide sequence ID" value="NZ_CP014226.1"/>
</dbReference>
<keyword evidence="12 17" id="KW-0456">Lyase</keyword>
<dbReference type="PROSITE" id="PS51383">
    <property type="entry name" value="YJEF_C_3"/>
    <property type="match status" value="1"/>
</dbReference>